<dbReference type="InParanoid" id="A0A5C3NXD8"/>
<organism evidence="2 3">
    <name type="scientific">Polyporus arcularius HHB13444</name>
    <dbReference type="NCBI Taxonomy" id="1314778"/>
    <lineage>
        <taxon>Eukaryota</taxon>
        <taxon>Fungi</taxon>
        <taxon>Dikarya</taxon>
        <taxon>Basidiomycota</taxon>
        <taxon>Agaricomycotina</taxon>
        <taxon>Agaricomycetes</taxon>
        <taxon>Polyporales</taxon>
        <taxon>Polyporaceae</taxon>
        <taxon>Polyporus</taxon>
    </lineage>
</organism>
<dbReference type="Proteomes" id="UP000308197">
    <property type="component" value="Unassembled WGS sequence"/>
</dbReference>
<gene>
    <name evidence="2" type="ORF">K466DRAFT_604253</name>
</gene>
<feature type="region of interest" description="Disordered" evidence="1">
    <location>
        <begin position="499"/>
        <end position="544"/>
    </location>
</feature>
<feature type="region of interest" description="Disordered" evidence="1">
    <location>
        <begin position="644"/>
        <end position="697"/>
    </location>
</feature>
<protein>
    <submittedName>
        <fullName evidence="2">Uncharacterized protein</fullName>
    </submittedName>
</protein>
<evidence type="ECO:0000256" key="1">
    <source>
        <dbReference type="SAM" id="MobiDB-lite"/>
    </source>
</evidence>
<evidence type="ECO:0000313" key="3">
    <source>
        <dbReference type="Proteomes" id="UP000308197"/>
    </source>
</evidence>
<accession>A0A5C3NXD8</accession>
<feature type="compositionally biased region" description="Acidic residues" evidence="1">
    <location>
        <begin position="532"/>
        <end position="544"/>
    </location>
</feature>
<dbReference type="STRING" id="1314778.A0A5C3NXD8"/>
<name>A0A5C3NXD8_9APHY</name>
<evidence type="ECO:0000313" key="2">
    <source>
        <dbReference type="EMBL" id="TFK81742.1"/>
    </source>
</evidence>
<proteinExistence type="predicted"/>
<reference evidence="2 3" key="1">
    <citation type="journal article" date="2019" name="Nat. Ecol. Evol.">
        <title>Megaphylogeny resolves global patterns of mushroom evolution.</title>
        <authorList>
            <person name="Varga T."/>
            <person name="Krizsan K."/>
            <person name="Foldi C."/>
            <person name="Dima B."/>
            <person name="Sanchez-Garcia M."/>
            <person name="Sanchez-Ramirez S."/>
            <person name="Szollosi G.J."/>
            <person name="Szarkandi J.G."/>
            <person name="Papp V."/>
            <person name="Albert L."/>
            <person name="Andreopoulos W."/>
            <person name="Angelini C."/>
            <person name="Antonin V."/>
            <person name="Barry K.W."/>
            <person name="Bougher N.L."/>
            <person name="Buchanan P."/>
            <person name="Buyck B."/>
            <person name="Bense V."/>
            <person name="Catcheside P."/>
            <person name="Chovatia M."/>
            <person name="Cooper J."/>
            <person name="Damon W."/>
            <person name="Desjardin D."/>
            <person name="Finy P."/>
            <person name="Geml J."/>
            <person name="Haridas S."/>
            <person name="Hughes K."/>
            <person name="Justo A."/>
            <person name="Karasinski D."/>
            <person name="Kautmanova I."/>
            <person name="Kiss B."/>
            <person name="Kocsube S."/>
            <person name="Kotiranta H."/>
            <person name="LaButti K.M."/>
            <person name="Lechner B.E."/>
            <person name="Liimatainen K."/>
            <person name="Lipzen A."/>
            <person name="Lukacs Z."/>
            <person name="Mihaltcheva S."/>
            <person name="Morgado L.N."/>
            <person name="Niskanen T."/>
            <person name="Noordeloos M.E."/>
            <person name="Ohm R.A."/>
            <person name="Ortiz-Santana B."/>
            <person name="Ovrebo C."/>
            <person name="Racz N."/>
            <person name="Riley R."/>
            <person name="Savchenko A."/>
            <person name="Shiryaev A."/>
            <person name="Soop K."/>
            <person name="Spirin V."/>
            <person name="Szebenyi C."/>
            <person name="Tomsovsky M."/>
            <person name="Tulloss R.E."/>
            <person name="Uehling J."/>
            <person name="Grigoriev I.V."/>
            <person name="Vagvolgyi C."/>
            <person name="Papp T."/>
            <person name="Martin F.M."/>
            <person name="Miettinen O."/>
            <person name="Hibbett D.S."/>
            <person name="Nagy L.G."/>
        </authorList>
    </citation>
    <scope>NUCLEOTIDE SEQUENCE [LARGE SCALE GENOMIC DNA]</scope>
    <source>
        <strain evidence="2 3">HHB13444</strain>
    </source>
</reference>
<feature type="compositionally biased region" description="Low complexity" evidence="1">
    <location>
        <begin position="653"/>
        <end position="662"/>
    </location>
</feature>
<sequence>MPEYTEVLACHYTLRRWFDDVKDKTCLKLQGISADGTKAEIQAAKKEDATTRLAQGLVYPLNCTSRIKRGSKTVQQYVWPHIDEQTLGTLDGMVLRDVIRTPRTIVLDFGQYGVQVQLLTHTLAQPYTHEQYHDEIMQVSCIDNRRGFRVGFAFEFEEYTLAFLSADLLISPNWFKMCDPYPHQHIDLYLEWPRFLKAVGGIVQDRHTAGFYAVSRKCQQRLATTAIREEHGHIFGGIGVYTVSEAFARAGLSVFLKQDEVWACPSRTARLCEAVWTIAHRAHTQLRTLIDPCFAGYILAPTIDHRLLYSYWLLVHGKQHVFMPVRTKALLLAYENRLAKQSVWPDGIARGWCRGEDIGLHDVFEPTWIRPALEEKDLSLGQLIFGELDWEVLNDIEPGMSPFLTDPLSATYRELGMLRSSDGRQRDMLTYLHPLTYFDGLFVSDEASRAARAEARLYTSQGQKQLWTILPVFPRYSVSNYSVVVRDPAQLKASRARILTELKKPPKRKPKKPANGPKTKGSKAKPTVEAQALDDEGECGEGTEESPKIILDEDGNPFLSCFKPSSIIAPFDLYSLAPSGERNTKTFVEVVKSLQVAVGPLEYCALGQRVVRAGPKGKDNWMLVVCNDSPRLAEHYLERQRATLARKSKTKSKSAAAAAAATARKRKLKRNATQAALQNVRPDNISPADTQPRPAKRVRLSIDAKLAQGLM</sequence>
<dbReference type="EMBL" id="ML211565">
    <property type="protein sequence ID" value="TFK81742.1"/>
    <property type="molecule type" value="Genomic_DNA"/>
</dbReference>
<dbReference type="AlphaFoldDB" id="A0A5C3NXD8"/>
<keyword evidence="3" id="KW-1185">Reference proteome</keyword>